<dbReference type="Pfam" id="PF26639">
    <property type="entry name" value="Het-6_barrel"/>
    <property type="match status" value="1"/>
</dbReference>
<dbReference type="Proteomes" id="UP000192596">
    <property type="component" value="Unassembled WGS sequence"/>
</dbReference>
<name>A0A1V8TP80_9PEZI</name>
<evidence type="ECO:0000313" key="3">
    <source>
        <dbReference type="EMBL" id="OQO13160.1"/>
    </source>
</evidence>
<sequence length="658" mass="74213">MSQSLPGLAKNFIPPQVYEKVRFDDAKEEIRLLKVVSFEPIVECELEVMSLRRIDSFAALSYTWKNALHPEQAQTSENEGLKVVRCNGVECYLLENLFDALAHLGRRHDQELFWVDAICIHQSNLEEKTSQVQLMSAIYQKATSVLVWLGKADDDTDNAKHIIDHLGNLEIEKLKSITADALESPSVQDLLKNTFHDRKYWVSLARFLRRTWFTRAWVVQEVILASPDSIFVYSGDYKISWPAIRAVSGWLSSSPWRQTFSDQSFLGDSHQPPRLNSAAKIGGTQDDIMKMTKVSFSGEPHDLFLDTLIRVREFDCEMRRDKAYCCYGIGMRYRPRGFPFPKPEYRDGFTDADAFTQTAQAVLQMSQSLHLLAYAESRRSTDLQGKDTMPSWVPDWSVSDTLGLGVTGYRRYWAAANLTQIVEFADVPQRRILRLRAAEIDQVAHLGNSKGEIASGADLRATREVIGLIRSDYRVRGEATVQGREEVLWRTLVTDTCPGIRCPALPEIGTQFRPWLHQKSKNAGRRILEVLNDLSQATTGASSDNYIPQSSASSSSGLRPDPQRAAFANNFGLRMCLKLFVTDSGLLGSGAEAIQPKDSLWIVPGSRVPLVMRRFTPSAHKYPNRYQLVGAAYVHGLMHGEALMQDPPLNFQTMIEVV</sequence>
<reference evidence="4" key="1">
    <citation type="submission" date="2017-03" db="EMBL/GenBank/DDBJ databases">
        <title>Genomes of endolithic fungi from Antarctica.</title>
        <authorList>
            <person name="Coleine C."/>
            <person name="Masonjones S."/>
            <person name="Stajich J.E."/>
        </authorList>
    </citation>
    <scope>NUCLEOTIDE SEQUENCE [LARGE SCALE GENOMIC DNA]</scope>
    <source>
        <strain evidence="4">CCFEE 5527</strain>
    </source>
</reference>
<evidence type="ECO:0000256" key="1">
    <source>
        <dbReference type="SAM" id="MobiDB-lite"/>
    </source>
</evidence>
<evidence type="ECO:0000313" key="4">
    <source>
        <dbReference type="Proteomes" id="UP000192596"/>
    </source>
</evidence>
<dbReference type="InterPro" id="IPR052895">
    <property type="entry name" value="HetReg/Transcr_Mod"/>
</dbReference>
<feature type="region of interest" description="Disordered" evidence="1">
    <location>
        <begin position="540"/>
        <end position="561"/>
    </location>
</feature>
<dbReference type="AlphaFoldDB" id="A0A1V8TP80"/>
<dbReference type="InterPro" id="IPR010730">
    <property type="entry name" value="HET"/>
</dbReference>
<proteinExistence type="predicted"/>
<evidence type="ECO:0000259" key="2">
    <source>
        <dbReference type="Pfam" id="PF06985"/>
    </source>
</evidence>
<comment type="caution">
    <text evidence="3">The sequence shown here is derived from an EMBL/GenBank/DDBJ whole genome shotgun (WGS) entry which is preliminary data.</text>
</comment>
<dbReference type="Pfam" id="PF06985">
    <property type="entry name" value="HET"/>
    <property type="match status" value="1"/>
</dbReference>
<feature type="domain" description="Heterokaryon incompatibility" evidence="2">
    <location>
        <begin position="57"/>
        <end position="221"/>
    </location>
</feature>
<dbReference type="PANTHER" id="PTHR24148:SF73">
    <property type="entry name" value="HET DOMAIN PROTEIN (AFU_ORTHOLOGUE AFUA_8G01020)"/>
    <property type="match status" value="1"/>
</dbReference>
<organism evidence="3 4">
    <name type="scientific">Cryoendolithus antarcticus</name>
    <dbReference type="NCBI Taxonomy" id="1507870"/>
    <lineage>
        <taxon>Eukaryota</taxon>
        <taxon>Fungi</taxon>
        <taxon>Dikarya</taxon>
        <taxon>Ascomycota</taxon>
        <taxon>Pezizomycotina</taxon>
        <taxon>Dothideomycetes</taxon>
        <taxon>Dothideomycetidae</taxon>
        <taxon>Cladosporiales</taxon>
        <taxon>Cladosporiaceae</taxon>
        <taxon>Cryoendolithus</taxon>
    </lineage>
</organism>
<feature type="compositionally biased region" description="Polar residues" evidence="1">
    <location>
        <begin position="540"/>
        <end position="557"/>
    </location>
</feature>
<dbReference type="STRING" id="1507870.A0A1V8TP80"/>
<dbReference type="PANTHER" id="PTHR24148">
    <property type="entry name" value="ANKYRIN REPEAT DOMAIN-CONTAINING PROTEIN 39 HOMOLOG-RELATED"/>
    <property type="match status" value="1"/>
</dbReference>
<accession>A0A1V8TP80</accession>
<protein>
    <recommendedName>
        <fullName evidence="2">Heterokaryon incompatibility domain-containing protein</fullName>
    </recommendedName>
</protein>
<dbReference type="EMBL" id="NAJO01000004">
    <property type="protein sequence ID" value="OQO13160.1"/>
    <property type="molecule type" value="Genomic_DNA"/>
</dbReference>
<dbReference type="OrthoDB" id="3548654at2759"/>
<dbReference type="InParanoid" id="A0A1V8TP80"/>
<keyword evidence="4" id="KW-1185">Reference proteome</keyword>
<gene>
    <name evidence="3" type="ORF">B0A48_02624</name>
</gene>